<protein>
    <recommendedName>
        <fullName evidence="5">3D domain-containing protein</fullName>
    </recommendedName>
</protein>
<evidence type="ECO:0000313" key="3">
    <source>
        <dbReference type="EMBL" id="MCG4618688.1"/>
    </source>
</evidence>
<dbReference type="AlphaFoldDB" id="A0AAJ1BD43"/>
<dbReference type="EMBL" id="JAKNHJ010000022">
    <property type="protein sequence ID" value="MCG4618688.1"/>
    <property type="molecule type" value="Genomic_DNA"/>
</dbReference>
<gene>
    <name evidence="3" type="ORF">L0M99_09350</name>
</gene>
<sequence length="202" mass="20925">MGRHSQGKKPFRHLLWQAGLATAVIAAAVGTSGAVALHSASLPAGQPQPEMTTQTISKTNPVAQASGEYGLEKVSAKVLDESPTTDPATALTSDNPQPTSQASTAGASASSAQYSLAALRRAGVVHWSGYKFTYYSQKVLPGGGLRIPGRHVNANGYVADADGYIVLANDAPKGTVINTPFGGPGKVYDRGTRGNHFDVYTS</sequence>
<name>A0AAJ1BD43_9ACTO</name>
<keyword evidence="2" id="KW-0732">Signal</keyword>
<feature type="chain" id="PRO_5042592624" description="3D domain-containing protein" evidence="2">
    <location>
        <begin position="37"/>
        <end position="202"/>
    </location>
</feature>
<proteinExistence type="predicted"/>
<reference evidence="3" key="1">
    <citation type="submission" date="2022-01" db="EMBL/GenBank/DDBJ databases">
        <title>Collection of gut derived symbiotic bacterial strains cultured from healthy donors.</title>
        <authorList>
            <person name="Lin H."/>
            <person name="Kohout C."/>
            <person name="Waligurski E."/>
            <person name="Pamer E.G."/>
        </authorList>
    </citation>
    <scope>NUCLEOTIDE SEQUENCE</scope>
    <source>
        <strain evidence="3">DFI.7.46</strain>
    </source>
</reference>
<organism evidence="3 4">
    <name type="scientific">Varibaculum cambriense</name>
    <dbReference type="NCBI Taxonomy" id="184870"/>
    <lineage>
        <taxon>Bacteria</taxon>
        <taxon>Bacillati</taxon>
        <taxon>Actinomycetota</taxon>
        <taxon>Actinomycetes</taxon>
        <taxon>Actinomycetales</taxon>
        <taxon>Actinomycetaceae</taxon>
        <taxon>Varibaculum</taxon>
    </lineage>
</organism>
<evidence type="ECO:0008006" key="5">
    <source>
        <dbReference type="Google" id="ProtNLM"/>
    </source>
</evidence>
<evidence type="ECO:0000313" key="4">
    <source>
        <dbReference type="Proteomes" id="UP001200537"/>
    </source>
</evidence>
<evidence type="ECO:0000256" key="1">
    <source>
        <dbReference type="SAM" id="MobiDB-lite"/>
    </source>
</evidence>
<accession>A0AAJ1BD43</accession>
<dbReference type="Proteomes" id="UP001200537">
    <property type="component" value="Unassembled WGS sequence"/>
</dbReference>
<feature type="compositionally biased region" description="Polar residues" evidence="1">
    <location>
        <begin position="82"/>
        <end position="98"/>
    </location>
</feature>
<dbReference type="RefSeq" id="WP_024059546.1">
    <property type="nucleotide sequence ID" value="NZ_JAGZVZ010000004.1"/>
</dbReference>
<feature type="signal peptide" evidence="2">
    <location>
        <begin position="1"/>
        <end position="36"/>
    </location>
</feature>
<comment type="caution">
    <text evidence="3">The sequence shown here is derived from an EMBL/GenBank/DDBJ whole genome shotgun (WGS) entry which is preliminary data.</text>
</comment>
<feature type="region of interest" description="Disordered" evidence="1">
    <location>
        <begin position="82"/>
        <end position="106"/>
    </location>
</feature>
<evidence type="ECO:0000256" key="2">
    <source>
        <dbReference type="SAM" id="SignalP"/>
    </source>
</evidence>